<name>A0A7W0HLR3_9BACT</name>
<sequence length="211" mass="23947">MAGIVFARRIFSRFGLFAALMCAVPFFTGWADTMEEIGDQAAGIRAVKARFVQEKHLEMLDNPLISKGELYFRAPDSLRWEYTDPVKSILLMNRDRIRQYAMGEDGMAARQGRDLEAMRVFLEQVGQWLRGGFDKNTAFAAELKKGQRVVLTPVDKNISGVIEKIELQLTDTPGVIESAFIYEDETSYTRIVFHDTRINPKIADSVFEQAP</sequence>
<feature type="signal peptide" evidence="2">
    <location>
        <begin position="1"/>
        <end position="31"/>
    </location>
</feature>
<reference evidence="3 4" key="1">
    <citation type="submission" date="2020-07" db="EMBL/GenBank/DDBJ databases">
        <title>Genomic Encyclopedia of Type Strains, Phase IV (KMG-IV): sequencing the most valuable type-strain genomes for metagenomic binning, comparative biology and taxonomic classification.</title>
        <authorList>
            <person name="Goeker M."/>
        </authorList>
    </citation>
    <scope>NUCLEOTIDE SEQUENCE [LARGE SCALE GENOMIC DNA]</scope>
    <source>
        <strain evidence="3 4">DSM 17721</strain>
    </source>
</reference>
<keyword evidence="4" id="KW-1185">Reference proteome</keyword>
<dbReference type="InterPro" id="IPR029046">
    <property type="entry name" value="LolA/LolB/LppX"/>
</dbReference>
<protein>
    <submittedName>
        <fullName evidence="3">Outer membrane lipoprotein-sorting protein</fullName>
    </submittedName>
</protein>
<keyword evidence="3" id="KW-0449">Lipoprotein</keyword>
<evidence type="ECO:0000256" key="1">
    <source>
        <dbReference type="ARBA" id="ARBA00022729"/>
    </source>
</evidence>
<dbReference type="InterPro" id="IPR004564">
    <property type="entry name" value="OM_lipoprot_carrier_LolA-like"/>
</dbReference>
<dbReference type="Gene3D" id="2.50.20.10">
    <property type="entry name" value="Lipoprotein localisation LolA/LolB/LppX"/>
    <property type="match status" value="1"/>
</dbReference>
<feature type="chain" id="PRO_5031036303" evidence="2">
    <location>
        <begin position="32"/>
        <end position="211"/>
    </location>
</feature>
<dbReference type="AlphaFoldDB" id="A0A7W0HLR3"/>
<proteinExistence type="predicted"/>
<organism evidence="3 4">
    <name type="scientific">Desulfosalsimonas propionicica</name>
    <dbReference type="NCBI Taxonomy" id="332175"/>
    <lineage>
        <taxon>Bacteria</taxon>
        <taxon>Pseudomonadati</taxon>
        <taxon>Thermodesulfobacteriota</taxon>
        <taxon>Desulfobacteria</taxon>
        <taxon>Desulfobacterales</taxon>
        <taxon>Desulfosalsimonadaceae</taxon>
        <taxon>Desulfosalsimonas</taxon>
    </lineage>
</organism>
<gene>
    <name evidence="3" type="ORF">HNR65_002956</name>
</gene>
<dbReference type="Proteomes" id="UP000525298">
    <property type="component" value="Unassembled WGS sequence"/>
</dbReference>
<evidence type="ECO:0000256" key="2">
    <source>
        <dbReference type="SAM" id="SignalP"/>
    </source>
</evidence>
<dbReference type="PANTHER" id="PTHR35869:SF1">
    <property type="entry name" value="OUTER-MEMBRANE LIPOPROTEIN CARRIER PROTEIN"/>
    <property type="match status" value="1"/>
</dbReference>
<evidence type="ECO:0000313" key="3">
    <source>
        <dbReference type="EMBL" id="MBA2882602.1"/>
    </source>
</evidence>
<dbReference type="SUPFAM" id="SSF89392">
    <property type="entry name" value="Prokaryotic lipoproteins and lipoprotein localization factors"/>
    <property type="match status" value="1"/>
</dbReference>
<dbReference type="PANTHER" id="PTHR35869">
    <property type="entry name" value="OUTER-MEMBRANE LIPOPROTEIN CARRIER PROTEIN"/>
    <property type="match status" value="1"/>
</dbReference>
<dbReference type="RefSeq" id="WP_181552235.1">
    <property type="nucleotide sequence ID" value="NZ_JACDUS010000011.1"/>
</dbReference>
<comment type="caution">
    <text evidence="3">The sequence shown here is derived from an EMBL/GenBank/DDBJ whole genome shotgun (WGS) entry which is preliminary data.</text>
</comment>
<keyword evidence="1 2" id="KW-0732">Signal</keyword>
<dbReference type="Pfam" id="PF03548">
    <property type="entry name" value="LolA"/>
    <property type="match status" value="1"/>
</dbReference>
<evidence type="ECO:0000313" key="4">
    <source>
        <dbReference type="Proteomes" id="UP000525298"/>
    </source>
</evidence>
<dbReference type="CDD" id="cd16325">
    <property type="entry name" value="LolA"/>
    <property type="match status" value="1"/>
</dbReference>
<accession>A0A7W0HLR3</accession>
<dbReference type="EMBL" id="JACDUS010000011">
    <property type="protein sequence ID" value="MBA2882602.1"/>
    <property type="molecule type" value="Genomic_DNA"/>
</dbReference>